<keyword evidence="1" id="KW-0449">Lipoprotein</keyword>
<dbReference type="Pfam" id="PF25594">
    <property type="entry name" value="GldB_lipo"/>
    <property type="match status" value="1"/>
</dbReference>
<sequence>MPLSISKIKQIYLIFCIGILFASCDDNKDIDVSNIPVDVKIERFDRDFDAMSRKPMPQQAYLLQQKYGNFYADYVQQILEVGNVQDTSYFNLLRQIFAAQAYKDLKHDIDAVFPGNMEKQNEELTDAFRRIKYYYPEKKLPKVYAYFSGFKAQTSIGDGYFAIGLDLFLGADSRFYPALRETFPFYLSRRFTPDYIAPRVVEGIAREDMFPENDPDKTLLSKMVYAGKILYFMDKVLPNAADSVKIGYTNKQLDWCKAMESNIWAYFLEENLLYETDYQRLQTYLNEAPFTPGLGEHNDSAPKLGIWTGWQIVRKYMAEHTDVTLQQLMEERDAQKILNEAKYRPK</sequence>
<protein>
    <submittedName>
        <fullName evidence="1">Gliding motility-associated lipoprotein GldB</fullName>
    </submittedName>
</protein>
<gene>
    <name evidence="1" type="ORF">CLV57_2854</name>
</gene>
<accession>A0A2H9VN05</accession>
<dbReference type="InterPro" id="IPR019853">
    <property type="entry name" value="GldB-like"/>
</dbReference>
<reference evidence="1 2" key="1">
    <citation type="submission" date="2017-11" db="EMBL/GenBank/DDBJ databases">
        <title>Genomic Encyclopedia of Archaeal and Bacterial Type Strains, Phase II (KMG-II): From Individual Species to Whole Genera.</title>
        <authorList>
            <person name="Goeker M."/>
        </authorList>
    </citation>
    <scope>NUCLEOTIDE SEQUENCE [LARGE SCALE GENOMIC DNA]</scope>
    <source>
        <strain evidence="1 2">DSM 28175</strain>
    </source>
</reference>
<dbReference type="RefSeq" id="WP_100342032.1">
    <property type="nucleotide sequence ID" value="NZ_PGFJ01000002.1"/>
</dbReference>
<dbReference type="OrthoDB" id="976022at2"/>
<keyword evidence="2" id="KW-1185">Reference proteome</keyword>
<proteinExistence type="predicted"/>
<dbReference type="Proteomes" id="UP000242687">
    <property type="component" value="Unassembled WGS sequence"/>
</dbReference>
<comment type="caution">
    <text evidence="1">The sequence shown here is derived from an EMBL/GenBank/DDBJ whole genome shotgun (WGS) entry which is preliminary data.</text>
</comment>
<organism evidence="1 2">
    <name type="scientific">Mucilaginibacter auburnensis</name>
    <dbReference type="NCBI Taxonomy" id="1457233"/>
    <lineage>
        <taxon>Bacteria</taxon>
        <taxon>Pseudomonadati</taxon>
        <taxon>Bacteroidota</taxon>
        <taxon>Sphingobacteriia</taxon>
        <taxon>Sphingobacteriales</taxon>
        <taxon>Sphingobacteriaceae</taxon>
        <taxon>Mucilaginibacter</taxon>
    </lineage>
</organism>
<name>A0A2H9VN05_9SPHI</name>
<evidence type="ECO:0000313" key="2">
    <source>
        <dbReference type="Proteomes" id="UP000242687"/>
    </source>
</evidence>
<dbReference type="PROSITE" id="PS51257">
    <property type="entry name" value="PROKAR_LIPOPROTEIN"/>
    <property type="match status" value="1"/>
</dbReference>
<dbReference type="AlphaFoldDB" id="A0A2H9VN05"/>
<evidence type="ECO:0000313" key="1">
    <source>
        <dbReference type="EMBL" id="PJJ79717.1"/>
    </source>
</evidence>
<dbReference type="NCBIfam" id="TIGR03514">
    <property type="entry name" value="GldB_lipo"/>
    <property type="match status" value="1"/>
</dbReference>
<dbReference type="EMBL" id="PGFJ01000002">
    <property type="protein sequence ID" value="PJJ79717.1"/>
    <property type="molecule type" value="Genomic_DNA"/>
</dbReference>